<feature type="binding site" evidence="13">
    <location>
        <position position="25"/>
    </location>
    <ligand>
        <name>phosphoenolpyruvate</name>
        <dbReference type="ChEBI" id="CHEBI:58702"/>
    </ligand>
</feature>
<dbReference type="Pfam" id="PF00275">
    <property type="entry name" value="EPSP_synthase"/>
    <property type="match status" value="1"/>
</dbReference>
<feature type="domain" description="Enolpyruvate transferase" evidence="16">
    <location>
        <begin position="17"/>
        <end position="438"/>
    </location>
</feature>
<feature type="binding site" evidence="13">
    <location>
        <position position="402"/>
    </location>
    <ligand>
        <name>phosphoenolpyruvate</name>
        <dbReference type="ChEBI" id="CHEBI:58702"/>
    </ligand>
</feature>
<dbReference type="PROSITE" id="PS00885">
    <property type="entry name" value="EPSP_SYNTHASE_2"/>
    <property type="match status" value="1"/>
</dbReference>
<dbReference type="PROSITE" id="PS00104">
    <property type="entry name" value="EPSP_SYNTHASE_1"/>
    <property type="match status" value="1"/>
</dbReference>
<dbReference type="GO" id="GO:0005524">
    <property type="term" value="F:ATP binding"/>
    <property type="evidence" value="ECO:0007669"/>
    <property type="project" value="UniProtKB-UniRule"/>
</dbReference>
<evidence type="ECO:0000256" key="15">
    <source>
        <dbReference type="SAM" id="MobiDB-lite"/>
    </source>
</evidence>
<dbReference type="EC" id="2.5.1.19" evidence="13"/>
<sequence length="669" mass="72028">MYATHFLDLPPLLSAGGTVHLPGSKSISNRVLLLAALASGTTRVHDLLDSDDTRVMLDALRALGCGLRREGPVLEIDGLGGQVRTAQASLFLGNAGTAMRPLTAALALLGGDFELRGVPRMHERPIGDLVDALVQLGCELEYLGNPGYPPLRIRPVAQAQLHLDAPIRVRGDVSSQFLTALLLALPLAATQRPIVIEVVGELISKPYVEITLNLLARFGIAIEREGWQRFTIPAGSHYQSPGQIHVEADASSASYFIALGALAAPRAGHDGIRIEGVGAASIQGDIRFVDAARQMGAQVDSGPNWLQVRRGAWPLKAIDLDANHIPDAAMTLAVMALYADGPSTLRNIASWRVKETDRIDAMAIELRKLGATVEAGPDFLRIEPLPTGQWRRAAIHTYDDHRVAMCFSLAALNPDGLPVRILDPKCVAKTFPDYFETLFEVVEPVAVPVICVDGPTASGKGTLAAELARQLGYHYLDSGALYRVAGLAARRAHLALEPSQEAAIADLARALPLRFDAGRVWLGDEDISDAIRTEAAGMDASRVSALPAVREALQALQQGFRRLPGLVADGRDMGTVIFPDAPLKVYLTASAAHRAERRHKQLISKGISANIADLRADLEARDARDSSRSVAPLKPAEDARLLDNSDQTAQQSVDQVLHWWRQVQPFSEG</sequence>
<dbReference type="GO" id="GO:0005737">
    <property type="term" value="C:cytoplasm"/>
    <property type="evidence" value="ECO:0007669"/>
    <property type="project" value="UniProtKB-SubCell"/>
</dbReference>
<feature type="binding site" evidence="14">
    <location>
        <begin position="454"/>
        <end position="462"/>
    </location>
    <ligand>
        <name>ATP</name>
        <dbReference type="ChEBI" id="CHEBI:30616"/>
    </ligand>
</feature>
<dbReference type="InterPro" id="IPR013792">
    <property type="entry name" value="RNA3'P_cycl/enolpyr_Trfase_a/b"/>
</dbReference>
<comment type="caution">
    <text evidence="18">The sequence shown here is derived from an EMBL/GenBank/DDBJ whole genome shotgun (WGS) entry which is preliminary data.</text>
</comment>
<dbReference type="NCBIfam" id="TIGR01356">
    <property type="entry name" value="aroA"/>
    <property type="match status" value="1"/>
</dbReference>
<gene>
    <name evidence="14" type="primary">cmk</name>
    <name evidence="13" type="synonym">aroA</name>
    <name evidence="18" type="ORF">PGB34_01590</name>
</gene>
<feature type="domain" description="Cytidylate kinase" evidence="17">
    <location>
        <begin position="450"/>
        <end position="659"/>
    </location>
</feature>
<dbReference type="GO" id="GO:0006220">
    <property type="term" value="P:pyrimidine nucleotide metabolic process"/>
    <property type="evidence" value="ECO:0007669"/>
    <property type="project" value="UniProtKB-UniRule"/>
</dbReference>
<dbReference type="HAMAP" id="MF_00210">
    <property type="entry name" value="EPSP_synth"/>
    <property type="match status" value="1"/>
</dbReference>
<dbReference type="Proteomes" id="UP001212602">
    <property type="component" value="Unassembled WGS sequence"/>
</dbReference>
<feature type="binding site" evidence="13">
    <location>
        <position position="96"/>
    </location>
    <ligand>
        <name>phosphoenolpyruvate</name>
        <dbReference type="ChEBI" id="CHEBI:58702"/>
    </ligand>
</feature>
<keyword evidence="7 14" id="KW-0418">Kinase</keyword>
<dbReference type="SUPFAM" id="SSF52540">
    <property type="entry name" value="P-loop containing nucleoside triphosphate hydrolases"/>
    <property type="match status" value="1"/>
</dbReference>
<dbReference type="InterPro" id="IPR003136">
    <property type="entry name" value="Cytidylate_kin"/>
</dbReference>
<dbReference type="EC" id="2.7.4.25" evidence="14"/>
<evidence type="ECO:0000256" key="14">
    <source>
        <dbReference type="HAMAP-Rule" id="MF_00238"/>
    </source>
</evidence>
<dbReference type="Gene3D" id="3.65.10.10">
    <property type="entry name" value="Enolpyruvate transferase domain"/>
    <property type="match status" value="2"/>
</dbReference>
<dbReference type="InterPro" id="IPR036968">
    <property type="entry name" value="Enolpyruvate_Tfrase_sf"/>
</dbReference>
<organism evidence="18 19">
    <name type="scientific">Xenophilus arseniciresistens</name>
    <dbReference type="NCBI Taxonomy" id="1283306"/>
    <lineage>
        <taxon>Bacteria</taxon>
        <taxon>Pseudomonadati</taxon>
        <taxon>Pseudomonadota</taxon>
        <taxon>Betaproteobacteria</taxon>
        <taxon>Burkholderiales</taxon>
        <taxon>Comamonadaceae</taxon>
        <taxon>Xenophilus</taxon>
    </lineage>
</organism>
<dbReference type="InterPro" id="IPR023193">
    <property type="entry name" value="EPSP_synthase_CS"/>
</dbReference>
<dbReference type="AlphaFoldDB" id="A0AAE3N3V8"/>
<feature type="binding site" evidence="13">
    <location>
        <position position="174"/>
    </location>
    <ligand>
        <name>3-phosphoshikimate</name>
        <dbReference type="ChEBI" id="CHEBI:145989"/>
    </ligand>
</feature>
<dbReference type="EMBL" id="JAQIPB010000001">
    <property type="protein sequence ID" value="MDA7415045.1"/>
    <property type="molecule type" value="Genomic_DNA"/>
</dbReference>
<comment type="similarity">
    <text evidence="2 14">Belongs to the cytidylate kinase family. Type 1 subfamily.</text>
</comment>
<dbReference type="GO" id="GO:0003866">
    <property type="term" value="F:3-phosphoshikimate 1-carboxyvinyltransferase activity"/>
    <property type="evidence" value="ECO:0007669"/>
    <property type="project" value="UniProtKB-UniRule"/>
</dbReference>
<feature type="binding site" evidence="13">
    <location>
        <position position="176"/>
    </location>
    <ligand>
        <name>phosphoenolpyruvate</name>
        <dbReference type="ChEBI" id="CHEBI:58702"/>
    </ligand>
</feature>
<evidence type="ECO:0000256" key="10">
    <source>
        <dbReference type="ARBA" id="ARBA00044633"/>
    </source>
</evidence>
<evidence type="ECO:0000256" key="11">
    <source>
        <dbReference type="ARBA" id="ARBA00047615"/>
    </source>
</evidence>
<dbReference type="InterPro" id="IPR027417">
    <property type="entry name" value="P-loop_NTPase"/>
</dbReference>
<dbReference type="PANTHER" id="PTHR21090:SF5">
    <property type="entry name" value="PENTAFUNCTIONAL AROM POLYPEPTIDE"/>
    <property type="match status" value="1"/>
</dbReference>
<keyword evidence="19" id="KW-1185">Reference proteome</keyword>
<comment type="catalytic activity">
    <reaction evidence="11 14">
        <text>dCMP + ATP = dCDP + ADP</text>
        <dbReference type="Rhea" id="RHEA:25094"/>
        <dbReference type="ChEBI" id="CHEBI:30616"/>
        <dbReference type="ChEBI" id="CHEBI:57566"/>
        <dbReference type="ChEBI" id="CHEBI:58593"/>
        <dbReference type="ChEBI" id="CHEBI:456216"/>
        <dbReference type="EC" id="2.7.4.25"/>
    </reaction>
</comment>
<evidence type="ECO:0000256" key="1">
    <source>
        <dbReference type="ARBA" id="ARBA00004811"/>
    </source>
</evidence>
<dbReference type="HAMAP" id="MF_00238">
    <property type="entry name" value="Cytidyl_kinase_type1"/>
    <property type="match status" value="1"/>
</dbReference>
<proteinExistence type="inferred from homology"/>
<feature type="binding site" evidence="13">
    <location>
        <position position="358"/>
    </location>
    <ligand>
        <name>phosphoenolpyruvate</name>
        <dbReference type="ChEBI" id="CHEBI:58702"/>
    </ligand>
</feature>
<evidence type="ECO:0000313" key="19">
    <source>
        <dbReference type="Proteomes" id="UP001212602"/>
    </source>
</evidence>
<feature type="binding site" evidence="13">
    <location>
        <position position="30"/>
    </location>
    <ligand>
        <name>3-phosphoshikimate</name>
        <dbReference type="ChEBI" id="CHEBI:145989"/>
    </ligand>
</feature>
<evidence type="ECO:0000256" key="9">
    <source>
        <dbReference type="ARBA" id="ARBA00023141"/>
    </source>
</evidence>
<feature type="binding site" evidence="13">
    <location>
        <position position="354"/>
    </location>
    <ligand>
        <name>3-phosphoshikimate</name>
        <dbReference type="ChEBI" id="CHEBI:145989"/>
    </ligand>
</feature>
<reference evidence="18" key="1">
    <citation type="submission" date="2023-01" db="EMBL/GenBank/DDBJ databases">
        <title>Xenophilus mangrovi sp. nov., isolated from soil of Mangrove nature reserve.</title>
        <authorList>
            <person name="Xu S."/>
            <person name="Liu Z."/>
            <person name="Xu Y."/>
        </authorList>
    </citation>
    <scope>NUCLEOTIDE SEQUENCE</scope>
    <source>
        <strain evidence="18">YW8</strain>
    </source>
</reference>
<comment type="similarity">
    <text evidence="3 13">Belongs to the EPSP synthase family.</text>
</comment>
<keyword evidence="8 14" id="KW-0067">ATP-binding</keyword>
<dbReference type="CDD" id="cd01556">
    <property type="entry name" value="EPSP_synthase"/>
    <property type="match status" value="1"/>
</dbReference>
<feature type="binding site" evidence="13">
    <location>
        <position position="429"/>
    </location>
    <ligand>
        <name>phosphoenolpyruvate</name>
        <dbReference type="ChEBI" id="CHEBI:58702"/>
    </ligand>
</feature>
<keyword evidence="5 13" id="KW-0808">Transferase</keyword>
<dbReference type="Gene3D" id="3.40.50.300">
    <property type="entry name" value="P-loop containing nucleotide triphosphate hydrolases"/>
    <property type="match status" value="1"/>
</dbReference>
<evidence type="ECO:0000256" key="6">
    <source>
        <dbReference type="ARBA" id="ARBA00022741"/>
    </source>
</evidence>
<comment type="subunit">
    <text evidence="13">Monomer.</text>
</comment>
<keyword evidence="4 13" id="KW-0028">Amino-acid biosynthesis</keyword>
<dbReference type="GO" id="GO:0009423">
    <property type="term" value="P:chorismate biosynthetic process"/>
    <property type="evidence" value="ECO:0007669"/>
    <property type="project" value="UniProtKB-UniRule"/>
</dbReference>
<dbReference type="RefSeq" id="WP_271426313.1">
    <property type="nucleotide sequence ID" value="NZ_JAQIPB010000001.1"/>
</dbReference>
<evidence type="ECO:0000256" key="8">
    <source>
        <dbReference type="ARBA" id="ARBA00022840"/>
    </source>
</evidence>
<comment type="catalytic activity">
    <reaction evidence="10">
        <text>3-phosphoshikimate + phosphoenolpyruvate = 5-O-(1-carboxyvinyl)-3-phosphoshikimate + phosphate</text>
        <dbReference type="Rhea" id="RHEA:21256"/>
        <dbReference type="ChEBI" id="CHEBI:43474"/>
        <dbReference type="ChEBI" id="CHEBI:57701"/>
        <dbReference type="ChEBI" id="CHEBI:58702"/>
        <dbReference type="ChEBI" id="CHEBI:145989"/>
        <dbReference type="EC" id="2.5.1.19"/>
    </reaction>
    <physiologicalReaction direction="left-to-right" evidence="10">
        <dbReference type="Rhea" id="RHEA:21257"/>
    </physiologicalReaction>
</comment>
<comment type="function">
    <text evidence="13">Catalyzes the transfer of the enolpyruvyl moiety of phosphoenolpyruvate (PEP) to the 5-hydroxyl of shikimate-3-phosphate (S3P) to produce enolpyruvyl shikimate-3-phosphate and inorganic phosphate.</text>
</comment>
<accession>A0AAE3N3V8</accession>
<dbReference type="InterPro" id="IPR006264">
    <property type="entry name" value="EPSP_synthase"/>
</dbReference>
<keyword evidence="13" id="KW-0963">Cytoplasm</keyword>
<feature type="binding site" evidence="13">
    <location>
        <position position="327"/>
    </location>
    <ligand>
        <name>3-phosphoshikimate</name>
        <dbReference type="ChEBI" id="CHEBI:145989"/>
    </ligand>
</feature>
<dbReference type="Pfam" id="PF02224">
    <property type="entry name" value="Cytidylate_kin"/>
    <property type="match status" value="1"/>
</dbReference>
<feature type="binding site" evidence="13">
    <location>
        <position position="26"/>
    </location>
    <ligand>
        <name>3-phosphoshikimate</name>
        <dbReference type="ChEBI" id="CHEBI:145989"/>
    </ligand>
</feature>
<dbReference type="NCBIfam" id="TIGR00017">
    <property type="entry name" value="cmk"/>
    <property type="match status" value="1"/>
</dbReference>
<dbReference type="InterPro" id="IPR001986">
    <property type="entry name" value="Enolpyruvate_Tfrase_dom"/>
</dbReference>
<keyword evidence="9 13" id="KW-0057">Aromatic amino acid biosynthesis</keyword>
<dbReference type="GO" id="GO:0009073">
    <property type="term" value="P:aromatic amino acid family biosynthetic process"/>
    <property type="evidence" value="ECO:0007669"/>
    <property type="project" value="UniProtKB-KW"/>
</dbReference>
<protein>
    <recommendedName>
        <fullName evidence="13 14">Multifunctional fusion protein</fullName>
    </recommendedName>
    <domain>
        <recommendedName>
            <fullName evidence="13">3-phosphoshikimate 1-carboxyvinyltransferase</fullName>
            <ecNumber evidence="13">2.5.1.19</ecNumber>
        </recommendedName>
        <alternativeName>
            <fullName evidence="13">5-enolpyruvylshikimate-3-phosphate synthase</fullName>
            <shortName evidence="13">EPSP synthase</shortName>
            <shortName evidence="13">EPSPS</shortName>
        </alternativeName>
    </domain>
    <domain>
        <recommendedName>
            <fullName evidence="14">Cytidylate kinase</fullName>
            <shortName evidence="14">CK</shortName>
            <ecNumber evidence="14">2.7.4.25</ecNumber>
        </recommendedName>
        <alternativeName>
            <fullName evidence="14">Cytidine monophosphate kinase</fullName>
            <shortName evidence="14">CMP kinase</shortName>
        </alternativeName>
    </domain>
</protein>
<evidence type="ECO:0000256" key="13">
    <source>
        <dbReference type="HAMAP-Rule" id="MF_00210"/>
    </source>
</evidence>
<comment type="pathway">
    <text evidence="1 13">Metabolic intermediate biosynthesis; chorismate biosynthesis; chorismate from D-erythrose 4-phosphate and phosphoenolpyruvate: step 6/7.</text>
</comment>
<feature type="binding site" evidence="13">
    <location>
        <position position="176"/>
    </location>
    <ligand>
        <name>3-phosphoshikimate</name>
        <dbReference type="ChEBI" id="CHEBI:145989"/>
    </ligand>
</feature>
<evidence type="ECO:0000256" key="2">
    <source>
        <dbReference type="ARBA" id="ARBA00009427"/>
    </source>
</evidence>
<evidence type="ECO:0000256" key="3">
    <source>
        <dbReference type="ARBA" id="ARBA00009948"/>
    </source>
</evidence>
<dbReference type="SUPFAM" id="SSF55205">
    <property type="entry name" value="EPT/RTPC-like"/>
    <property type="match status" value="1"/>
</dbReference>
<keyword evidence="6 14" id="KW-0547">Nucleotide-binding</keyword>
<evidence type="ECO:0000259" key="16">
    <source>
        <dbReference type="Pfam" id="PF00275"/>
    </source>
</evidence>
<dbReference type="GO" id="GO:0036431">
    <property type="term" value="F:dCMP kinase activity"/>
    <property type="evidence" value="ECO:0007669"/>
    <property type="project" value="InterPro"/>
</dbReference>
<dbReference type="InterPro" id="IPR011994">
    <property type="entry name" value="Cytidylate_kinase_dom"/>
</dbReference>
<dbReference type="NCBIfam" id="NF008816">
    <property type="entry name" value="PRK11860.1"/>
    <property type="match status" value="1"/>
</dbReference>
<comment type="caution">
    <text evidence="13">Lacks conserved residue(s) required for the propagation of feature annotation.</text>
</comment>
<dbReference type="CDD" id="cd02020">
    <property type="entry name" value="CMPK"/>
    <property type="match status" value="1"/>
</dbReference>
<feature type="binding site" evidence="13">
    <location>
        <position position="175"/>
    </location>
    <ligand>
        <name>3-phosphoshikimate</name>
        <dbReference type="ChEBI" id="CHEBI:145989"/>
    </ligand>
</feature>
<dbReference type="PANTHER" id="PTHR21090">
    <property type="entry name" value="AROM/DEHYDROQUINATE SYNTHASE"/>
    <property type="match status" value="1"/>
</dbReference>
<name>A0AAE3N3V8_9BURK</name>
<dbReference type="GO" id="GO:0008652">
    <property type="term" value="P:amino acid biosynthetic process"/>
    <property type="evidence" value="ECO:0007669"/>
    <property type="project" value="UniProtKB-KW"/>
</dbReference>
<feature type="region of interest" description="Disordered" evidence="15">
    <location>
        <begin position="623"/>
        <end position="647"/>
    </location>
</feature>
<evidence type="ECO:0000313" key="18">
    <source>
        <dbReference type="EMBL" id="MDA7415045.1"/>
    </source>
</evidence>
<evidence type="ECO:0000256" key="5">
    <source>
        <dbReference type="ARBA" id="ARBA00022679"/>
    </source>
</evidence>
<comment type="subcellular location">
    <subcellularLocation>
        <location evidence="13">Cytoplasm</location>
    </subcellularLocation>
</comment>
<feature type="binding site" evidence="13">
    <location>
        <position position="124"/>
    </location>
    <ligand>
        <name>phosphoenolpyruvate</name>
        <dbReference type="ChEBI" id="CHEBI:58702"/>
    </ligand>
</feature>
<feature type="binding site" evidence="13">
    <location>
        <position position="25"/>
    </location>
    <ligand>
        <name>3-phosphoshikimate</name>
        <dbReference type="ChEBI" id="CHEBI:145989"/>
    </ligand>
</feature>
<evidence type="ECO:0000256" key="12">
    <source>
        <dbReference type="ARBA" id="ARBA00048478"/>
    </source>
</evidence>
<evidence type="ECO:0000256" key="7">
    <source>
        <dbReference type="ARBA" id="ARBA00022777"/>
    </source>
</evidence>
<feature type="binding site" evidence="13">
    <location>
        <position position="204"/>
    </location>
    <ligand>
        <name>3-phosphoshikimate</name>
        <dbReference type="ChEBI" id="CHEBI:145989"/>
    </ligand>
</feature>
<evidence type="ECO:0000259" key="17">
    <source>
        <dbReference type="Pfam" id="PF02224"/>
    </source>
</evidence>
<feature type="active site" description="Proton acceptor" evidence="13">
    <location>
        <position position="327"/>
    </location>
</feature>
<comment type="catalytic activity">
    <reaction evidence="12 14">
        <text>CMP + ATP = CDP + ADP</text>
        <dbReference type="Rhea" id="RHEA:11600"/>
        <dbReference type="ChEBI" id="CHEBI:30616"/>
        <dbReference type="ChEBI" id="CHEBI:58069"/>
        <dbReference type="ChEBI" id="CHEBI:60377"/>
        <dbReference type="ChEBI" id="CHEBI:456216"/>
        <dbReference type="EC" id="2.7.4.25"/>
    </reaction>
</comment>
<evidence type="ECO:0000256" key="4">
    <source>
        <dbReference type="ARBA" id="ARBA00022605"/>
    </source>
</evidence>